<dbReference type="InterPro" id="IPR005184">
    <property type="entry name" value="DUF306_Meta_HslJ"/>
</dbReference>
<evidence type="ECO:0000313" key="3">
    <source>
        <dbReference type="Proteomes" id="UP000831786"/>
    </source>
</evidence>
<sequence>MGNVQEDIVGTWRSEEPGAPELTFAEDGAVSGTDGCNRIVSRYTVAEDRAVIEAFATTKMACQGVDTWLGAASEAVPDGTELQILNSGGDAIGVLERVE</sequence>
<reference evidence="2 3" key="1">
    <citation type="submission" date="2022-04" db="EMBL/GenBank/DDBJ databases">
        <title>Leucobacter sp. isolated from rhizosphere of garlic.</title>
        <authorList>
            <person name="Won M."/>
            <person name="Lee C.-M."/>
            <person name="Woen H.-Y."/>
            <person name="Kwon S.-W."/>
        </authorList>
    </citation>
    <scope>NUCLEOTIDE SEQUENCE [LARGE SCALE GENOMIC DNA]</scope>
    <source>
        <strain evidence="2 3">H21R-40</strain>
    </source>
</reference>
<evidence type="ECO:0000259" key="1">
    <source>
        <dbReference type="Pfam" id="PF03724"/>
    </source>
</evidence>
<dbReference type="Proteomes" id="UP000831786">
    <property type="component" value="Chromosome"/>
</dbReference>
<protein>
    <submittedName>
        <fullName evidence="2">META domain-containing protein</fullName>
    </submittedName>
</protein>
<organism evidence="2 3">
    <name type="scientific">Leucobacter allii</name>
    <dbReference type="NCBI Taxonomy" id="2932247"/>
    <lineage>
        <taxon>Bacteria</taxon>
        <taxon>Bacillati</taxon>
        <taxon>Actinomycetota</taxon>
        <taxon>Actinomycetes</taxon>
        <taxon>Micrococcales</taxon>
        <taxon>Microbacteriaceae</taxon>
        <taxon>Leucobacter</taxon>
    </lineage>
</organism>
<dbReference type="EMBL" id="CP095045">
    <property type="protein sequence ID" value="UOQ56603.1"/>
    <property type="molecule type" value="Genomic_DNA"/>
</dbReference>
<feature type="domain" description="DUF306" evidence="1">
    <location>
        <begin position="16"/>
        <end position="65"/>
    </location>
</feature>
<dbReference type="RefSeq" id="WP_244726977.1">
    <property type="nucleotide sequence ID" value="NZ_CP095045.1"/>
</dbReference>
<gene>
    <name evidence="2" type="ORF">MUN78_13100</name>
</gene>
<evidence type="ECO:0000313" key="2">
    <source>
        <dbReference type="EMBL" id="UOQ56603.1"/>
    </source>
</evidence>
<keyword evidence="3" id="KW-1185">Reference proteome</keyword>
<proteinExistence type="predicted"/>
<dbReference type="Pfam" id="PF03724">
    <property type="entry name" value="META"/>
    <property type="match status" value="1"/>
</dbReference>
<accession>A0ABY4FIT2</accession>
<dbReference type="Gene3D" id="2.40.128.270">
    <property type="match status" value="1"/>
</dbReference>
<dbReference type="InterPro" id="IPR038670">
    <property type="entry name" value="HslJ-like_sf"/>
</dbReference>
<name>A0ABY4FIT2_9MICO</name>